<gene>
    <name evidence="2" type="ORF">SAMN05444371_3355</name>
</gene>
<feature type="domain" description="DUF6046" evidence="1">
    <location>
        <begin position="76"/>
        <end position="192"/>
    </location>
</feature>
<dbReference type="Proteomes" id="UP000184498">
    <property type="component" value="Unassembled WGS sequence"/>
</dbReference>
<evidence type="ECO:0000259" key="1">
    <source>
        <dbReference type="Pfam" id="PF19512"/>
    </source>
</evidence>
<dbReference type="OrthoDB" id="1342461at2"/>
<sequence length="198" mass="22416">METSYIINLAARYAAAFGAIAVSNALNKVVVFQDDNKYNIEVYDEVDTTFEAVEFQFDGKKILFNGMLMGDDSSIFAPPLMMDFAREKNLIVTDVSGGDAEVIERWGTRPWNIDIKGILIDTSGRQYPTEKIEELSRFFDYNNVVEVVGQQFYEKNIDSIYIKSINITPLEGFTDTVQFSLTASSIKEVTWTLLKPND</sequence>
<dbReference type="AlphaFoldDB" id="A0A1M6UKL3"/>
<protein>
    <recommendedName>
        <fullName evidence="1">DUF6046 domain-containing protein</fullName>
    </recommendedName>
</protein>
<evidence type="ECO:0000313" key="2">
    <source>
        <dbReference type="EMBL" id="SHK69752.1"/>
    </source>
</evidence>
<accession>A0A1M6UKL3</accession>
<dbReference type="STRING" id="216903.SAMN05444371_3355"/>
<organism evidence="2 3">
    <name type="scientific">Epilithonimonas mollis</name>
    <dbReference type="NCBI Taxonomy" id="216903"/>
    <lineage>
        <taxon>Bacteria</taxon>
        <taxon>Pseudomonadati</taxon>
        <taxon>Bacteroidota</taxon>
        <taxon>Flavobacteriia</taxon>
        <taxon>Flavobacteriales</taxon>
        <taxon>Weeksellaceae</taxon>
        <taxon>Chryseobacterium group</taxon>
        <taxon>Epilithonimonas</taxon>
    </lineage>
</organism>
<keyword evidence="3" id="KW-1185">Reference proteome</keyword>
<dbReference type="EMBL" id="FRAM01000005">
    <property type="protein sequence ID" value="SHK69752.1"/>
    <property type="molecule type" value="Genomic_DNA"/>
</dbReference>
<reference evidence="3" key="1">
    <citation type="submission" date="2016-11" db="EMBL/GenBank/DDBJ databases">
        <authorList>
            <person name="Varghese N."/>
            <person name="Submissions S."/>
        </authorList>
    </citation>
    <scope>NUCLEOTIDE SEQUENCE [LARGE SCALE GENOMIC DNA]</scope>
    <source>
        <strain evidence="3">DSM 18016</strain>
    </source>
</reference>
<dbReference type="Pfam" id="PF19512">
    <property type="entry name" value="DUF6046"/>
    <property type="match status" value="1"/>
</dbReference>
<name>A0A1M6UKL3_9FLAO</name>
<evidence type="ECO:0000313" key="3">
    <source>
        <dbReference type="Proteomes" id="UP000184498"/>
    </source>
</evidence>
<dbReference type="InterPro" id="IPR046109">
    <property type="entry name" value="DUF6046"/>
</dbReference>
<proteinExistence type="predicted"/>
<dbReference type="RefSeq" id="WP_073000289.1">
    <property type="nucleotide sequence ID" value="NZ_FRAM01000005.1"/>
</dbReference>